<dbReference type="Pfam" id="PF07366">
    <property type="entry name" value="SnoaL"/>
    <property type="match status" value="1"/>
</dbReference>
<sequence>MTQEHKMDNLPHLKLIGEEFQERIWNKKDLSAIDDLLHPDAIIHSLLGNFQGRELMKNVVKTWLKAFPNLSVKNIFVVCERDVVVTNWRCSANHQGEFKNKKPTGRPISFSGVSMYRIKNDKIIEYWSYFDVQHILNQIG</sequence>
<dbReference type="GO" id="GO:0030638">
    <property type="term" value="P:polyketide metabolic process"/>
    <property type="evidence" value="ECO:0007669"/>
    <property type="project" value="InterPro"/>
</dbReference>
<reference evidence="1 2" key="1">
    <citation type="journal article" date="2014" name="Mol. Biol. Evol.">
        <title>Massive expansion of Ubiquitination-related gene families within the Chlamydiae.</title>
        <authorList>
            <person name="Domman D."/>
            <person name="Collingro A."/>
            <person name="Lagkouvardos I."/>
            <person name="Gehre L."/>
            <person name="Weinmaier T."/>
            <person name="Rattei T."/>
            <person name="Subtil A."/>
            <person name="Horn M."/>
        </authorList>
    </citation>
    <scope>NUCLEOTIDE SEQUENCE [LARGE SCALE GENOMIC DNA]</scope>
    <source>
        <strain evidence="1 2">OEW1</strain>
    </source>
</reference>
<dbReference type="EMBL" id="JSAM01000117">
    <property type="protein sequence ID" value="KIA76450.1"/>
    <property type="molecule type" value="Genomic_DNA"/>
</dbReference>
<dbReference type="InterPro" id="IPR032710">
    <property type="entry name" value="NTF2-like_dom_sf"/>
</dbReference>
<evidence type="ECO:0008006" key="3">
    <source>
        <dbReference type="Google" id="ProtNLM"/>
    </source>
</evidence>
<dbReference type="PANTHER" id="PTHR38436:SF1">
    <property type="entry name" value="ESTER CYCLASE"/>
    <property type="match status" value="1"/>
</dbReference>
<dbReference type="Proteomes" id="UP000031307">
    <property type="component" value="Unassembled WGS sequence"/>
</dbReference>
<dbReference type="AlphaFoldDB" id="A0A0C1C5G2"/>
<accession>A0A0C1C5G2</accession>
<dbReference type="SUPFAM" id="SSF54427">
    <property type="entry name" value="NTF2-like"/>
    <property type="match status" value="1"/>
</dbReference>
<dbReference type="InterPro" id="IPR009959">
    <property type="entry name" value="Cyclase_SnoaL-like"/>
</dbReference>
<gene>
    <name evidence="1" type="ORF">DB43_AG00280</name>
</gene>
<name>A0A0C1C5G2_9BACT</name>
<dbReference type="PANTHER" id="PTHR38436">
    <property type="entry name" value="POLYKETIDE CYCLASE SNOAL-LIKE DOMAIN"/>
    <property type="match status" value="1"/>
</dbReference>
<dbReference type="PATRIC" id="fig|83552.4.peg.2420"/>
<evidence type="ECO:0000313" key="2">
    <source>
        <dbReference type="Proteomes" id="UP000031307"/>
    </source>
</evidence>
<evidence type="ECO:0000313" key="1">
    <source>
        <dbReference type="EMBL" id="KIA76450.1"/>
    </source>
</evidence>
<comment type="caution">
    <text evidence="1">The sequence shown here is derived from an EMBL/GenBank/DDBJ whole genome shotgun (WGS) entry which is preliminary data.</text>
</comment>
<dbReference type="Gene3D" id="3.10.450.50">
    <property type="match status" value="1"/>
</dbReference>
<organism evidence="1 2">
    <name type="scientific">Parachlamydia acanthamoebae</name>
    <dbReference type="NCBI Taxonomy" id="83552"/>
    <lineage>
        <taxon>Bacteria</taxon>
        <taxon>Pseudomonadati</taxon>
        <taxon>Chlamydiota</taxon>
        <taxon>Chlamydiia</taxon>
        <taxon>Parachlamydiales</taxon>
        <taxon>Parachlamydiaceae</taxon>
        <taxon>Parachlamydia</taxon>
    </lineage>
</organism>
<proteinExistence type="predicted"/>
<protein>
    <recommendedName>
        <fullName evidence="3">Ester cyclase</fullName>
    </recommendedName>
</protein>